<reference evidence="4" key="1">
    <citation type="submission" date="2016-11" db="EMBL/GenBank/DDBJ databases">
        <authorList>
            <person name="Guldener U."/>
        </authorList>
    </citation>
    <scope>NUCLEOTIDE SEQUENCE [LARGE SCALE GENOMIC DNA]</scope>
</reference>
<feature type="compositionally biased region" description="Polar residues" evidence="1">
    <location>
        <begin position="372"/>
        <end position="386"/>
    </location>
</feature>
<dbReference type="VEuPathDB" id="FungiDB:HGUI_01859"/>
<dbReference type="AlphaFoldDB" id="A0A1L0B3U5"/>
<feature type="region of interest" description="Disordered" evidence="1">
    <location>
        <begin position="361"/>
        <end position="386"/>
    </location>
</feature>
<keyword evidence="2" id="KW-0812">Transmembrane</keyword>
<evidence type="ECO:0000256" key="2">
    <source>
        <dbReference type="SAM" id="Phobius"/>
    </source>
</evidence>
<name>A0A1L0B3U5_9ASCO</name>
<dbReference type="OrthoDB" id="3972991at2759"/>
<dbReference type="Proteomes" id="UP000183365">
    <property type="component" value="Unassembled WGS sequence"/>
</dbReference>
<sequence>MKVFDRLQNRELDGFLRKGKKLKRSLSKSTGHSDTGSSKRITSSDTSSYFSSSYEQKDCGKFDITSEISVTDNKPFVNEEHVDYNNYNPITKTNSVIVNDDYSTNSFYDIIGSQIYGKMHANENGDHESPTKGRNINDEQVICDNFTIKDISTYLLNKQTRNFSDDFAECTDFIESMKNQQHITLCDIKKNAALNKIKHYMTEYYRLLEVQNLDSNYNPLKTIRDRELKLQLHSFDNKKDENLLSNTTKNFQKLMKNYQNVIQDPPLIPVLAFTKRSDANMAYRKFYDNLSDDDEASQANLERNKKDHHSSYHAYRLNHGSNKKKANRYQYWKWFVGVNERYEDITIQKILHLKQEFMSTKNNDDKNTSKNGDQTNFLNIPYNDSRNLSSEASESYFSDDDSYKEYADVNEGLNIPIVAENKNSSEEVNESECNKKGMSKLVNLINNTMNSLEVYEQSKLEKVIFFETLIRLLINSLDSFQYEKIKELKKLESFKVPSLNPLEDLRSEIVLDVSSCENLTKISENNELTKMVLKMTHIQSEISTTLQLRFKKISSSDFEADSSSSYTIRHKRRPREQESIVANIGFWLIEWMIKFILLSIKISYGLYSFFFTSKSRKTPESSETLKK</sequence>
<feature type="transmembrane region" description="Helical" evidence="2">
    <location>
        <begin position="584"/>
        <end position="607"/>
    </location>
</feature>
<evidence type="ECO:0000256" key="1">
    <source>
        <dbReference type="SAM" id="MobiDB-lite"/>
    </source>
</evidence>
<accession>A0A1L0B3U5</accession>
<feature type="region of interest" description="Disordered" evidence="1">
    <location>
        <begin position="23"/>
        <end position="50"/>
    </location>
</feature>
<dbReference type="EMBL" id="FQNF01000028">
    <property type="protein sequence ID" value="SGZ39659.1"/>
    <property type="molecule type" value="Genomic_DNA"/>
</dbReference>
<proteinExistence type="predicted"/>
<keyword evidence="2" id="KW-0472">Membrane</keyword>
<evidence type="ECO:0000313" key="3">
    <source>
        <dbReference type="EMBL" id="SGZ39659.1"/>
    </source>
</evidence>
<organism evidence="3 4">
    <name type="scientific">Hanseniaspora guilliermondii</name>
    <dbReference type="NCBI Taxonomy" id="56406"/>
    <lineage>
        <taxon>Eukaryota</taxon>
        <taxon>Fungi</taxon>
        <taxon>Dikarya</taxon>
        <taxon>Ascomycota</taxon>
        <taxon>Saccharomycotina</taxon>
        <taxon>Saccharomycetes</taxon>
        <taxon>Saccharomycodales</taxon>
        <taxon>Saccharomycodaceae</taxon>
        <taxon>Hanseniaspora</taxon>
    </lineage>
</organism>
<gene>
    <name evidence="3" type="ORF">HGUI_01859</name>
</gene>
<protein>
    <submittedName>
        <fullName evidence="3">Uncharacterized protein</fullName>
    </submittedName>
</protein>
<keyword evidence="2" id="KW-1133">Transmembrane helix</keyword>
<keyword evidence="4" id="KW-1185">Reference proteome</keyword>
<evidence type="ECO:0000313" key="4">
    <source>
        <dbReference type="Proteomes" id="UP000183365"/>
    </source>
</evidence>
<feature type="compositionally biased region" description="Low complexity" evidence="1">
    <location>
        <begin position="38"/>
        <end position="50"/>
    </location>
</feature>